<evidence type="ECO:0000259" key="2">
    <source>
        <dbReference type="PROSITE" id="PS50966"/>
    </source>
</evidence>
<comment type="caution">
    <text evidence="3">The sequence shown here is derived from an EMBL/GenBank/DDBJ whole genome shotgun (WGS) entry which is preliminary data.</text>
</comment>
<name>A0A2N0YWT6_9BACI</name>
<sequence>MFLDKYIEPLNYCAENFMQILDANNPNTQKAVEKGLLLYRQGFVSQVKIDNEKVTGAVQDVTPVKVILDLNFIQTSSCTCYTEGICRHQLAVFFYFLGLAGKVSTWIADWRKPNKKPLELKNLKLMRASDLLQDNETNEPDYTEWITSFNESFDSLIAAKSQKPHNITEMYYIYNRKLKSNAPFQNEWKLLYLLVGNVYTFKKFLLLSKTLNHSATTINRYYRHIYHDLLTGIEENIYKLANFTFPFSFDQFLERLKGECSDILVINPIIKFESIQIYRMLWTNLLTKKQWQLDEAARLSAISSSSFAEKIAIIHLGILLKEDQKAIDHIRSLKTTIIPYMIYWMDYFNSRKAWNRLEPYIMSYIHPLKDYLSIEYDDIDYCHEFSIIAIKSIAPFCEAKNRSDLLEKAYIQTLPFSFRHYEAFLYENALFDKWIDLFTYMGMGIDELDKYQIKKLQEYDQSLLLSLYHRSIQEHIDLKTREHYRIAVRQIKKLRTLYKKLKKSNDFERFLILTLERTKRLRAFHEECRKGKLIHAEN</sequence>
<evidence type="ECO:0000313" key="3">
    <source>
        <dbReference type="EMBL" id="PKG21722.1"/>
    </source>
</evidence>
<dbReference type="RefSeq" id="WP_101179310.1">
    <property type="nucleotide sequence ID" value="NZ_PISE01000065.1"/>
</dbReference>
<organism evidence="3 4">
    <name type="scientific">Niallia nealsonii</name>
    <dbReference type="NCBI Taxonomy" id="115979"/>
    <lineage>
        <taxon>Bacteria</taxon>
        <taxon>Bacillati</taxon>
        <taxon>Bacillota</taxon>
        <taxon>Bacilli</taxon>
        <taxon>Bacillales</taxon>
        <taxon>Bacillaceae</taxon>
        <taxon>Niallia</taxon>
    </lineage>
</organism>
<evidence type="ECO:0000313" key="4">
    <source>
        <dbReference type="Proteomes" id="UP000233375"/>
    </source>
</evidence>
<dbReference type="AlphaFoldDB" id="A0A2N0YWT6"/>
<keyword evidence="1" id="KW-0862">Zinc</keyword>
<dbReference type="PROSITE" id="PS50966">
    <property type="entry name" value="ZF_SWIM"/>
    <property type="match status" value="1"/>
</dbReference>
<dbReference type="EMBL" id="PISE01000065">
    <property type="protein sequence ID" value="PKG21722.1"/>
    <property type="molecule type" value="Genomic_DNA"/>
</dbReference>
<protein>
    <recommendedName>
        <fullName evidence="2">SWIM-type domain-containing protein</fullName>
    </recommendedName>
</protein>
<keyword evidence="4" id="KW-1185">Reference proteome</keyword>
<dbReference type="InterPro" id="IPR007527">
    <property type="entry name" value="Znf_SWIM"/>
</dbReference>
<dbReference type="OrthoDB" id="7593573at2"/>
<reference evidence="3 4" key="1">
    <citation type="journal article" date="2003" name="Int. J. Syst. Evol. Microbiol.">
        <title>Bacillus nealsonii sp. nov., isolated from a spacecraft-assembly facility, whose spores are gamma-radiation resistant.</title>
        <authorList>
            <person name="Venkateswaran K."/>
            <person name="Kempf M."/>
            <person name="Chen F."/>
            <person name="Satomi M."/>
            <person name="Nicholson W."/>
            <person name="Kern R."/>
        </authorList>
    </citation>
    <scope>NUCLEOTIDE SEQUENCE [LARGE SCALE GENOMIC DNA]</scope>
    <source>
        <strain evidence="3 4">FO-92</strain>
    </source>
</reference>
<feature type="domain" description="SWIM-type" evidence="2">
    <location>
        <begin position="64"/>
        <end position="97"/>
    </location>
</feature>
<dbReference type="GO" id="GO:0008270">
    <property type="term" value="F:zinc ion binding"/>
    <property type="evidence" value="ECO:0007669"/>
    <property type="project" value="UniProtKB-KW"/>
</dbReference>
<accession>A0A2N0YWT6</accession>
<evidence type="ECO:0000256" key="1">
    <source>
        <dbReference type="PROSITE-ProRule" id="PRU00325"/>
    </source>
</evidence>
<keyword evidence="1" id="KW-0863">Zinc-finger</keyword>
<proteinExistence type="predicted"/>
<dbReference type="Proteomes" id="UP000233375">
    <property type="component" value="Unassembled WGS sequence"/>
</dbReference>
<gene>
    <name evidence="3" type="ORF">CWS01_21015</name>
</gene>
<keyword evidence="1" id="KW-0479">Metal-binding</keyword>